<keyword evidence="9 10" id="KW-0998">Cell outer membrane</keyword>
<gene>
    <name evidence="15" type="ORF">LH29_10720</name>
</gene>
<dbReference type="Pfam" id="PF13715">
    <property type="entry name" value="CarbopepD_reg_2"/>
    <property type="match status" value="1"/>
</dbReference>
<dbReference type="GO" id="GO:0015344">
    <property type="term" value="F:siderophore uptake transmembrane transporter activity"/>
    <property type="evidence" value="ECO:0007669"/>
    <property type="project" value="TreeGrafter"/>
</dbReference>
<feature type="domain" description="TonB-dependent receptor plug" evidence="14">
    <location>
        <begin position="120"/>
        <end position="245"/>
    </location>
</feature>
<dbReference type="GO" id="GO:0044718">
    <property type="term" value="P:siderophore transmembrane transport"/>
    <property type="evidence" value="ECO:0007669"/>
    <property type="project" value="TreeGrafter"/>
</dbReference>
<comment type="caution">
    <text evidence="15">The sequence shown here is derived from an EMBL/GenBank/DDBJ whole genome shotgun (WGS) entry which is preliminary data.</text>
</comment>
<dbReference type="InterPro" id="IPR023997">
    <property type="entry name" value="TonB-dep_OMP_SusC/RagA_CS"/>
</dbReference>
<dbReference type="PROSITE" id="PS52016">
    <property type="entry name" value="TONB_DEPENDENT_REC_3"/>
    <property type="match status" value="1"/>
</dbReference>
<organism evidence="15 16">
    <name type="scientific">Draconibacterium sediminis</name>
    <dbReference type="NCBI Taxonomy" id="1544798"/>
    <lineage>
        <taxon>Bacteria</taxon>
        <taxon>Pseudomonadati</taxon>
        <taxon>Bacteroidota</taxon>
        <taxon>Bacteroidia</taxon>
        <taxon>Marinilabiliales</taxon>
        <taxon>Prolixibacteraceae</taxon>
        <taxon>Draconibacterium</taxon>
    </lineage>
</organism>
<keyword evidence="16" id="KW-1185">Reference proteome</keyword>
<name>A0A0D8J9K4_9BACT</name>
<evidence type="ECO:0000256" key="11">
    <source>
        <dbReference type="RuleBase" id="RU003357"/>
    </source>
</evidence>
<proteinExistence type="inferred from homology"/>
<dbReference type="InterPro" id="IPR039426">
    <property type="entry name" value="TonB-dep_rcpt-like"/>
</dbReference>
<evidence type="ECO:0000313" key="16">
    <source>
        <dbReference type="Proteomes" id="UP000032544"/>
    </source>
</evidence>
<reference evidence="15 16" key="1">
    <citation type="submission" date="2014-09" db="EMBL/GenBank/DDBJ databases">
        <title>Draft Genome Sequence of Draconibacterium sp. JN14CK-3.</title>
        <authorList>
            <person name="Dong C."/>
            <person name="Lai Q."/>
            <person name="Shao Z."/>
        </authorList>
    </citation>
    <scope>NUCLEOTIDE SEQUENCE [LARGE SCALE GENOMIC DNA]</scope>
    <source>
        <strain evidence="15 16">JN14CK-3</strain>
    </source>
</reference>
<keyword evidence="5 12" id="KW-0732">Signal</keyword>
<evidence type="ECO:0000256" key="5">
    <source>
        <dbReference type="ARBA" id="ARBA00022729"/>
    </source>
</evidence>
<dbReference type="NCBIfam" id="TIGR04056">
    <property type="entry name" value="OMP_RagA_SusC"/>
    <property type="match status" value="1"/>
</dbReference>
<keyword evidence="2 10" id="KW-0813">Transport</keyword>
<protein>
    <submittedName>
        <fullName evidence="15">TonB-dependent receptor</fullName>
    </submittedName>
</protein>
<dbReference type="Pfam" id="PF07715">
    <property type="entry name" value="Plug"/>
    <property type="match status" value="1"/>
</dbReference>
<evidence type="ECO:0000256" key="9">
    <source>
        <dbReference type="ARBA" id="ARBA00023237"/>
    </source>
</evidence>
<evidence type="ECO:0000256" key="10">
    <source>
        <dbReference type="PROSITE-ProRule" id="PRU01360"/>
    </source>
</evidence>
<dbReference type="Gene3D" id="2.60.40.1120">
    <property type="entry name" value="Carboxypeptidase-like, regulatory domain"/>
    <property type="match status" value="1"/>
</dbReference>
<dbReference type="AlphaFoldDB" id="A0A0D8J9K4"/>
<dbReference type="EMBL" id="JRHC01000002">
    <property type="protein sequence ID" value="KJF43587.1"/>
    <property type="molecule type" value="Genomic_DNA"/>
</dbReference>
<dbReference type="InterPro" id="IPR012910">
    <property type="entry name" value="Plug_dom"/>
</dbReference>
<dbReference type="STRING" id="1544798.LH29_10720"/>
<dbReference type="Pfam" id="PF00593">
    <property type="entry name" value="TonB_dep_Rec_b-barrel"/>
    <property type="match status" value="1"/>
</dbReference>
<keyword evidence="7 10" id="KW-0472">Membrane</keyword>
<evidence type="ECO:0000313" key="15">
    <source>
        <dbReference type="EMBL" id="KJF43587.1"/>
    </source>
</evidence>
<evidence type="ECO:0000256" key="1">
    <source>
        <dbReference type="ARBA" id="ARBA00004571"/>
    </source>
</evidence>
<comment type="subcellular location">
    <subcellularLocation>
        <location evidence="1 10">Cell outer membrane</location>
        <topology evidence="1 10">Multi-pass membrane protein</topology>
    </subcellularLocation>
</comment>
<dbReference type="NCBIfam" id="TIGR04057">
    <property type="entry name" value="SusC_RagA_signa"/>
    <property type="match status" value="1"/>
</dbReference>
<evidence type="ECO:0000256" key="8">
    <source>
        <dbReference type="ARBA" id="ARBA00023170"/>
    </source>
</evidence>
<evidence type="ECO:0000259" key="13">
    <source>
        <dbReference type="Pfam" id="PF00593"/>
    </source>
</evidence>
<dbReference type="SUPFAM" id="SSF49464">
    <property type="entry name" value="Carboxypeptidase regulatory domain-like"/>
    <property type="match status" value="1"/>
</dbReference>
<dbReference type="Gene3D" id="2.40.170.20">
    <property type="entry name" value="TonB-dependent receptor, beta-barrel domain"/>
    <property type="match status" value="1"/>
</dbReference>
<dbReference type="Gene3D" id="2.170.130.10">
    <property type="entry name" value="TonB-dependent receptor, plug domain"/>
    <property type="match status" value="1"/>
</dbReference>
<dbReference type="InterPro" id="IPR000531">
    <property type="entry name" value="Beta-barrel_TonB"/>
</dbReference>
<dbReference type="PANTHER" id="PTHR30069">
    <property type="entry name" value="TONB-DEPENDENT OUTER MEMBRANE RECEPTOR"/>
    <property type="match status" value="1"/>
</dbReference>
<dbReference type="SUPFAM" id="SSF56935">
    <property type="entry name" value="Porins"/>
    <property type="match status" value="1"/>
</dbReference>
<evidence type="ECO:0000256" key="2">
    <source>
        <dbReference type="ARBA" id="ARBA00022448"/>
    </source>
</evidence>
<comment type="similarity">
    <text evidence="10 11">Belongs to the TonB-dependent receptor family.</text>
</comment>
<evidence type="ECO:0000256" key="4">
    <source>
        <dbReference type="ARBA" id="ARBA00022692"/>
    </source>
</evidence>
<dbReference type="PATRIC" id="fig|1544798.3.peg.2297"/>
<dbReference type="PANTHER" id="PTHR30069:SF29">
    <property type="entry name" value="HEMOGLOBIN AND HEMOGLOBIN-HAPTOGLOBIN-BINDING PROTEIN 1-RELATED"/>
    <property type="match status" value="1"/>
</dbReference>
<dbReference type="GO" id="GO:0009279">
    <property type="term" value="C:cell outer membrane"/>
    <property type="evidence" value="ECO:0007669"/>
    <property type="project" value="UniProtKB-SubCell"/>
</dbReference>
<keyword evidence="3 10" id="KW-1134">Transmembrane beta strand</keyword>
<evidence type="ECO:0000259" key="14">
    <source>
        <dbReference type="Pfam" id="PF07715"/>
    </source>
</evidence>
<keyword evidence="8 15" id="KW-0675">Receptor</keyword>
<feature type="chain" id="PRO_5002330708" evidence="12">
    <location>
        <begin position="25"/>
        <end position="995"/>
    </location>
</feature>
<sequence>MDRTLKLLVIFCIPILLFSGHAYAQTINVSGRVTDQNKQPLPGVNVVLKESPSIGTITEANGRYFLDDVPTDAILSFSFIGFKTTEIPVNGRSLVDLQLQEDITTLSEVTVNAGYYTVKERERTGSISTVAAKEIENQPVNNVLSAVQGRMAGVNITQGSGVPGGGYNIQIRGVNSLRRAGNYPMYIIDGVPVSAESSSSLSGAILPRGETSPLNAINPNDIESIEILKDADATAIYGSRGANGVILVTTKKGKAGGKTVFSINSSYGISRIANKMELMNTEQYLEMRRQAYANDGRTDYPANAYDVNGTWDESRYTDWQEELIGETATNSNIQLSVNGGSQTTRFLISGSHNEQSTVYGKGFKYKTNNLSWNLNHRSEDNKFILNANTLFSDQSNNLVQADITSKTLILSPNAPALYQGDGSLNWENKTFNNPVAAYEATYSSKVKTINLNMNISYELLPAVYIKLNGGINQQGSEELLLSPNTKYNPAFGITPARSSAYKSQNRLFSYLVEPQMNYKQKYGDHEFDLLSGSTYQQRDKTSLQIFGYGFESNALITNLEAANTVSVQNDAKTEYRYFAVFGRVNYQYKKRYIVNLTGRRDGSSRFGTNNRFASFGAVGAAWLFSEENFLKNSTWLNFGKLRASYGTTGNDLIGDYQYLDTYTLSSTSYGGSSSLYPSRLYNPYFSWEKTTKLEVALETGFLNDRMHFSAVWYRNRSGNQLVGIPLPATTGFSSIQANLPATVENKGTEFELNTTPIQTKDFRWGSDLNISFPTNKLVEFPGIEGSTYANSYEVGYPVSIKKVYNYEGIDPETGLYTFTDYNDDGSITSPDDNQVIEDVGIKYFGGWSNQFAYKRWDFSFLFQFVKQRQSSYNALMLNPGTMNNQPVEVLDVWSETNPDGRYMAYTSGADAQKNKVLRYFKNSTATISDASFIRLKNVQLSYRLPVYKKVQDIRLYVQGQNLLTFTDYFGLDPEFFSTGFLPPLRTWSFGLQLNF</sequence>
<accession>A0A0D8J9K4</accession>
<dbReference type="InterPro" id="IPR023996">
    <property type="entry name" value="TonB-dep_OMP_SusC/RagA"/>
</dbReference>
<evidence type="ECO:0000256" key="12">
    <source>
        <dbReference type="SAM" id="SignalP"/>
    </source>
</evidence>
<dbReference type="InterPro" id="IPR037066">
    <property type="entry name" value="Plug_dom_sf"/>
</dbReference>
<dbReference type="Proteomes" id="UP000032544">
    <property type="component" value="Unassembled WGS sequence"/>
</dbReference>
<keyword evidence="4 10" id="KW-0812">Transmembrane</keyword>
<evidence type="ECO:0000256" key="3">
    <source>
        <dbReference type="ARBA" id="ARBA00022452"/>
    </source>
</evidence>
<dbReference type="InterPro" id="IPR008969">
    <property type="entry name" value="CarboxyPept-like_regulatory"/>
</dbReference>
<evidence type="ECO:0000256" key="6">
    <source>
        <dbReference type="ARBA" id="ARBA00023077"/>
    </source>
</evidence>
<evidence type="ECO:0000256" key="7">
    <source>
        <dbReference type="ARBA" id="ARBA00023136"/>
    </source>
</evidence>
<dbReference type="InterPro" id="IPR036942">
    <property type="entry name" value="Beta-barrel_TonB_sf"/>
</dbReference>
<keyword evidence="6 11" id="KW-0798">TonB box</keyword>
<feature type="domain" description="TonB-dependent receptor-like beta-barrel" evidence="13">
    <location>
        <begin position="421"/>
        <end position="962"/>
    </location>
</feature>
<feature type="signal peptide" evidence="12">
    <location>
        <begin position="1"/>
        <end position="24"/>
    </location>
</feature>